<proteinExistence type="predicted"/>
<feature type="region of interest" description="Disordered" evidence="1">
    <location>
        <begin position="191"/>
        <end position="220"/>
    </location>
</feature>
<dbReference type="OrthoDB" id="437486at2759"/>
<feature type="region of interest" description="Disordered" evidence="1">
    <location>
        <begin position="232"/>
        <end position="253"/>
    </location>
</feature>
<evidence type="ECO:0000313" key="2">
    <source>
        <dbReference type="EMBL" id="CAE7252178.1"/>
    </source>
</evidence>
<sequence length="600" mass="67192">AIRAASDRPDEAFAWVQAVYAKDQSLEGLRDPGKFLTLDTKLLSAISKVLKGELARQIVNYKESEAAHARAVRGRQVLYMFEQYFKTNDEVGALYSVEDLLKVSLINDDLSSFTRNWESVIAGISHVPEELTLIDILLRQIRGSHRLKYDLETYDRAKEGTETHSYQFLLSSIKNLLTRERVRKNRDKIAKAHGAKYGAPAQEEGKGKGKGGRLEATREGEPTYAAMPSYAAAARKGEPTSSDRWKQKAKDSPVPVSRLNAKAVVVMNLDSEGLLACAATSDSAVHAHAECFVGQHHCLHCRHRLSEARGEDRRFIQAAQRRNRILDRLATVGVTVRNISPYELQKLAKHSKDEERGQMSYEAHTIRNAKDKVQRALKIRGTNYRDLADRFDTDPTFAARQAEHGLTRTDMRRLQVYSTGFLPAPGRTRQQVILGAGSQADFRASKSEVNAKLVIYDGVGVEELQALGLADQQMRVNMGVGWHGTFMDVSTFAGLALGNEDARKVLTFQGTVNLQATTFDLLKEEINALIVSDHEAAKAKVRSDQPARAKQSAISKAKSKASPATVRTQWSEEDWNKWHYGGYQGRTWYSAAEWRRYWGQ</sequence>
<dbReference type="AlphaFoldDB" id="A0A812LUC1"/>
<dbReference type="EMBL" id="CAJNIZ010006710">
    <property type="protein sequence ID" value="CAE7252178.1"/>
    <property type="molecule type" value="Genomic_DNA"/>
</dbReference>
<feature type="compositionally biased region" description="Basic and acidic residues" evidence="1">
    <location>
        <begin position="235"/>
        <end position="251"/>
    </location>
</feature>
<name>A0A812LUC1_SYMPI</name>
<feature type="region of interest" description="Disordered" evidence="1">
    <location>
        <begin position="543"/>
        <end position="562"/>
    </location>
</feature>
<reference evidence="2" key="1">
    <citation type="submission" date="2021-02" db="EMBL/GenBank/DDBJ databases">
        <authorList>
            <person name="Dougan E. K."/>
            <person name="Rhodes N."/>
            <person name="Thang M."/>
            <person name="Chan C."/>
        </authorList>
    </citation>
    <scope>NUCLEOTIDE SEQUENCE</scope>
</reference>
<feature type="compositionally biased region" description="Basic and acidic residues" evidence="1">
    <location>
        <begin position="203"/>
        <end position="220"/>
    </location>
</feature>
<organism evidence="2 3">
    <name type="scientific">Symbiodinium pilosum</name>
    <name type="common">Dinoflagellate</name>
    <dbReference type="NCBI Taxonomy" id="2952"/>
    <lineage>
        <taxon>Eukaryota</taxon>
        <taxon>Sar</taxon>
        <taxon>Alveolata</taxon>
        <taxon>Dinophyceae</taxon>
        <taxon>Suessiales</taxon>
        <taxon>Symbiodiniaceae</taxon>
        <taxon>Symbiodinium</taxon>
    </lineage>
</organism>
<evidence type="ECO:0000313" key="3">
    <source>
        <dbReference type="Proteomes" id="UP000649617"/>
    </source>
</evidence>
<evidence type="ECO:0000256" key="1">
    <source>
        <dbReference type="SAM" id="MobiDB-lite"/>
    </source>
</evidence>
<accession>A0A812LUC1</accession>
<keyword evidence="3" id="KW-1185">Reference proteome</keyword>
<feature type="non-terminal residue" evidence="2">
    <location>
        <position position="600"/>
    </location>
</feature>
<protein>
    <submittedName>
        <fullName evidence="2">Uncharacterized protein</fullName>
    </submittedName>
</protein>
<feature type="compositionally biased region" description="Low complexity" evidence="1">
    <location>
        <begin position="548"/>
        <end position="562"/>
    </location>
</feature>
<gene>
    <name evidence="2" type="ORF">SPIL2461_LOCUS4917</name>
</gene>
<comment type="caution">
    <text evidence="2">The sequence shown here is derived from an EMBL/GenBank/DDBJ whole genome shotgun (WGS) entry which is preliminary data.</text>
</comment>
<dbReference type="Proteomes" id="UP000649617">
    <property type="component" value="Unassembled WGS sequence"/>
</dbReference>